<dbReference type="EMBL" id="AUNB01000033">
    <property type="protein sequence ID" value="KEO58613.1"/>
    <property type="molecule type" value="Genomic_DNA"/>
</dbReference>
<evidence type="ECO:0000313" key="3">
    <source>
        <dbReference type="Proteomes" id="UP000027471"/>
    </source>
</evidence>
<proteinExistence type="predicted"/>
<feature type="domain" description="ABM" evidence="1">
    <location>
        <begin position="16"/>
        <end position="72"/>
    </location>
</feature>
<evidence type="ECO:0000259" key="1">
    <source>
        <dbReference type="Pfam" id="PF03992"/>
    </source>
</evidence>
<accession>A0A074JSN3</accession>
<comment type="caution">
    <text evidence="2">The sequence shown here is derived from an EMBL/GenBank/DDBJ whole genome shotgun (WGS) entry which is preliminary data.</text>
</comment>
<evidence type="ECO:0000313" key="2">
    <source>
        <dbReference type="EMBL" id="KEO58613.1"/>
    </source>
</evidence>
<gene>
    <name evidence="2" type="ORF">DT23_16280</name>
</gene>
<protein>
    <recommendedName>
        <fullName evidence="1">ABM domain-containing protein</fullName>
    </recommendedName>
</protein>
<organism evidence="2 3">
    <name type="scientific">Thioclava indica</name>
    <dbReference type="NCBI Taxonomy" id="1353528"/>
    <lineage>
        <taxon>Bacteria</taxon>
        <taxon>Pseudomonadati</taxon>
        <taxon>Pseudomonadota</taxon>
        <taxon>Alphaproteobacteria</taxon>
        <taxon>Rhodobacterales</taxon>
        <taxon>Paracoccaceae</taxon>
        <taxon>Thioclava</taxon>
    </lineage>
</organism>
<reference evidence="2 3" key="1">
    <citation type="journal article" date="2015" name="Antonie Van Leeuwenhoek">
        <title>Thioclava indica sp. nov., isolated from surface seawater of the Indian Ocean.</title>
        <authorList>
            <person name="Liu Y."/>
            <person name="Lai Q."/>
            <person name="Du J."/>
            <person name="Xu H."/>
            <person name="Jiang L."/>
            <person name="Shao Z."/>
        </authorList>
    </citation>
    <scope>NUCLEOTIDE SEQUENCE [LARGE SCALE GENOMIC DNA]</scope>
    <source>
        <strain evidence="2 3">DT23-4</strain>
    </source>
</reference>
<dbReference type="SUPFAM" id="SSF54909">
    <property type="entry name" value="Dimeric alpha+beta barrel"/>
    <property type="match status" value="1"/>
</dbReference>
<dbReference type="InterPro" id="IPR007138">
    <property type="entry name" value="ABM_dom"/>
</dbReference>
<dbReference type="Gene3D" id="3.30.70.100">
    <property type="match status" value="1"/>
</dbReference>
<keyword evidence="3" id="KW-1185">Reference proteome</keyword>
<dbReference type="OrthoDB" id="9797178at2"/>
<dbReference type="InterPro" id="IPR011008">
    <property type="entry name" value="Dimeric_a/b-barrel"/>
</dbReference>
<sequence>MPLTLTGRLICDDDTQAQIVRTHLPEHIRLTHLEPGCEHFEVTQSSDPLVWELHERFATRADFETHQARTKASHWGQVSAGIARDYEISQHS</sequence>
<dbReference type="Pfam" id="PF03992">
    <property type="entry name" value="ABM"/>
    <property type="match status" value="1"/>
</dbReference>
<dbReference type="eggNOG" id="COG1359">
    <property type="taxonomic scope" value="Bacteria"/>
</dbReference>
<dbReference type="Proteomes" id="UP000027471">
    <property type="component" value="Unassembled WGS sequence"/>
</dbReference>
<dbReference type="AlphaFoldDB" id="A0A074JSN3"/>
<dbReference type="RefSeq" id="WP_038131340.1">
    <property type="nucleotide sequence ID" value="NZ_AUNB01000033.1"/>
</dbReference>
<dbReference type="STRING" id="1353528.DT23_16280"/>
<name>A0A074JSN3_9RHOB</name>